<evidence type="ECO:0000313" key="3">
    <source>
        <dbReference type="EMBL" id="SFC35432.1"/>
    </source>
</evidence>
<feature type="compositionally biased region" description="Polar residues" evidence="1">
    <location>
        <begin position="84"/>
        <end position="93"/>
    </location>
</feature>
<sequence>MTKTAILLAASLALAAASAHADSGKTPPGKRSGGSWGDATSGAISGGFNQGAHASDPSGDGKGKGSNDEPRSGLANAGGKKGDLSNTMDALGL</sequence>
<evidence type="ECO:0000256" key="2">
    <source>
        <dbReference type="SAM" id="SignalP"/>
    </source>
</evidence>
<proteinExistence type="predicted"/>
<keyword evidence="2" id="KW-0732">Signal</keyword>
<protein>
    <submittedName>
        <fullName evidence="3">Uncharacterized protein</fullName>
    </submittedName>
</protein>
<dbReference type="AlphaFoldDB" id="A0A1I1IID4"/>
<gene>
    <name evidence="3" type="ORF">SAMN04488094_10484</name>
</gene>
<feature type="compositionally biased region" description="Basic and acidic residues" evidence="1">
    <location>
        <begin position="59"/>
        <end position="71"/>
    </location>
</feature>
<dbReference type="EMBL" id="FOLG01000004">
    <property type="protein sequence ID" value="SFC35432.1"/>
    <property type="molecule type" value="Genomic_DNA"/>
</dbReference>
<feature type="signal peptide" evidence="2">
    <location>
        <begin position="1"/>
        <end position="21"/>
    </location>
</feature>
<dbReference type="OrthoDB" id="7068305at2"/>
<accession>A0A1I1IID4</accession>
<evidence type="ECO:0000313" key="4">
    <source>
        <dbReference type="Proteomes" id="UP000198728"/>
    </source>
</evidence>
<organism evidence="3 4">
    <name type="scientific">Tropicimonas isoalkanivorans</name>
    <dbReference type="NCBI Taxonomy" id="441112"/>
    <lineage>
        <taxon>Bacteria</taxon>
        <taxon>Pseudomonadati</taxon>
        <taxon>Pseudomonadota</taxon>
        <taxon>Alphaproteobacteria</taxon>
        <taxon>Rhodobacterales</taxon>
        <taxon>Roseobacteraceae</taxon>
        <taxon>Tropicimonas</taxon>
    </lineage>
</organism>
<name>A0A1I1IID4_9RHOB</name>
<evidence type="ECO:0000256" key="1">
    <source>
        <dbReference type="SAM" id="MobiDB-lite"/>
    </source>
</evidence>
<dbReference type="RefSeq" id="WP_093360411.1">
    <property type="nucleotide sequence ID" value="NZ_FOLG01000004.1"/>
</dbReference>
<reference evidence="3 4" key="1">
    <citation type="submission" date="2016-10" db="EMBL/GenBank/DDBJ databases">
        <authorList>
            <person name="de Groot N.N."/>
        </authorList>
    </citation>
    <scope>NUCLEOTIDE SEQUENCE [LARGE SCALE GENOMIC DNA]</scope>
    <source>
        <strain evidence="3 4">DSM 19548</strain>
    </source>
</reference>
<keyword evidence="4" id="KW-1185">Reference proteome</keyword>
<feature type="region of interest" description="Disordered" evidence="1">
    <location>
        <begin position="17"/>
        <end position="93"/>
    </location>
</feature>
<dbReference type="Proteomes" id="UP000198728">
    <property type="component" value="Unassembled WGS sequence"/>
</dbReference>
<feature type="chain" id="PRO_5011481055" evidence="2">
    <location>
        <begin position="22"/>
        <end position="93"/>
    </location>
</feature>